<dbReference type="Proteomes" id="UP000775547">
    <property type="component" value="Unassembled WGS sequence"/>
</dbReference>
<keyword evidence="9" id="KW-0408">Iron</keyword>
<keyword evidence="5" id="KW-0812">Transmembrane</keyword>
<comment type="subcellular location">
    <subcellularLocation>
        <location evidence="2">Membrane</location>
        <topology evidence="2">Single-pass membrane protein</topology>
    </subcellularLocation>
</comment>
<keyword evidence="8" id="KW-0560">Oxidoreductase</keyword>
<keyword evidence="7" id="KW-1133">Transmembrane helix</keyword>
<dbReference type="PANTHER" id="PTHR46300:SF2">
    <property type="entry name" value="CYTOCHROME P450 MONOOXYGENASE ALNH-RELATED"/>
    <property type="match status" value="1"/>
</dbReference>
<evidence type="ECO:0000256" key="9">
    <source>
        <dbReference type="ARBA" id="ARBA00023004"/>
    </source>
</evidence>
<dbReference type="GO" id="GO:0005506">
    <property type="term" value="F:iron ion binding"/>
    <property type="evidence" value="ECO:0007669"/>
    <property type="project" value="InterPro"/>
</dbReference>
<dbReference type="InterPro" id="IPR050364">
    <property type="entry name" value="Cytochrome_P450_fung"/>
</dbReference>
<reference evidence="12" key="1">
    <citation type="submission" date="2020-07" db="EMBL/GenBank/DDBJ databases">
        <authorList>
            <person name="Nieuwenhuis M."/>
            <person name="Van De Peppel L.J.J."/>
        </authorList>
    </citation>
    <scope>NUCLEOTIDE SEQUENCE</scope>
    <source>
        <strain evidence="12">AP01</strain>
        <tissue evidence="12">Mycelium</tissue>
    </source>
</reference>
<evidence type="ECO:0000256" key="3">
    <source>
        <dbReference type="ARBA" id="ARBA00010617"/>
    </source>
</evidence>
<keyword evidence="11" id="KW-0472">Membrane</keyword>
<name>A0A9P7G500_9AGAR</name>
<gene>
    <name evidence="12" type="ORF">DXG03_000538</name>
</gene>
<protein>
    <submittedName>
        <fullName evidence="12">Uncharacterized protein</fullName>
    </submittedName>
</protein>
<organism evidence="12 13">
    <name type="scientific">Asterophora parasitica</name>
    <dbReference type="NCBI Taxonomy" id="117018"/>
    <lineage>
        <taxon>Eukaryota</taxon>
        <taxon>Fungi</taxon>
        <taxon>Dikarya</taxon>
        <taxon>Basidiomycota</taxon>
        <taxon>Agaricomycotina</taxon>
        <taxon>Agaricomycetes</taxon>
        <taxon>Agaricomycetidae</taxon>
        <taxon>Agaricales</taxon>
        <taxon>Tricholomatineae</taxon>
        <taxon>Lyophyllaceae</taxon>
        <taxon>Asterophora</taxon>
    </lineage>
</organism>
<evidence type="ECO:0000256" key="1">
    <source>
        <dbReference type="ARBA" id="ARBA00001971"/>
    </source>
</evidence>
<dbReference type="PANTHER" id="PTHR46300">
    <property type="entry name" value="P450, PUTATIVE (EUROFUNG)-RELATED-RELATED"/>
    <property type="match status" value="1"/>
</dbReference>
<evidence type="ECO:0000256" key="4">
    <source>
        <dbReference type="ARBA" id="ARBA00022617"/>
    </source>
</evidence>
<comment type="cofactor">
    <cofactor evidence="1">
        <name>heme</name>
        <dbReference type="ChEBI" id="CHEBI:30413"/>
    </cofactor>
</comment>
<dbReference type="Gene3D" id="1.10.630.10">
    <property type="entry name" value="Cytochrome P450"/>
    <property type="match status" value="1"/>
</dbReference>
<dbReference type="InterPro" id="IPR001128">
    <property type="entry name" value="Cyt_P450"/>
</dbReference>
<comment type="similarity">
    <text evidence="3">Belongs to the cytochrome P450 family.</text>
</comment>
<dbReference type="Pfam" id="PF00067">
    <property type="entry name" value="p450"/>
    <property type="match status" value="1"/>
</dbReference>
<evidence type="ECO:0000256" key="5">
    <source>
        <dbReference type="ARBA" id="ARBA00022692"/>
    </source>
</evidence>
<dbReference type="GO" id="GO:0016705">
    <property type="term" value="F:oxidoreductase activity, acting on paired donors, with incorporation or reduction of molecular oxygen"/>
    <property type="evidence" value="ECO:0007669"/>
    <property type="project" value="InterPro"/>
</dbReference>
<evidence type="ECO:0000256" key="2">
    <source>
        <dbReference type="ARBA" id="ARBA00004167"/>
    </source>
</evidence>
<evidence type="ECO:0000256" key="10">
    <source>
        <dbReference type="ARBA" id="ARBA00023033"/>
    </source>
</evidence>
<evidence type="ECO:0000256" key="6">
    <source>
        <dbReference type="ARBA" id="ARBA00022723"/>
    </source>
</evidence>
<evidence type="ECO:0000313" key="13">
    <source>
        <dbReference type="Proteomes" id="UP000775547"/>
    </source>
</evidence>
<keyword evidence="10" id="KW-0503">Monooxygenase</keyword>
<reference evidence="12" key="2">
    <citation type="submission" date="2021-10" db="EMBL/GenBank/DDBJ databases">
        <title>Phylogenomics reveals ancestral predisposition of the termite-cultivated fungus Termitomyces towards a domesticated lifestyle.</title>
        <authorList>
            <person name="Auxier B."/>
            <person name="Grum-Grzhimaylo A."/>
            <person name="Cardenas M.E."/>
            <person name="Lodge J.D."/>
            <person name="Laessoe T."/>
            <person name="Pedersen O."/>
            <person name="Smith M.E."/>
            <person name="Kuyper T.W."/>
            <person name="Franco-Molano E.A."/>
            <person name="Baroni T.J."/>
            <person name="Aanen D.K."/>
        </authorList>
    </citation>
    <scope>NUCLEOTIDE SEQUENCE</scope>
    <source>
        <strain evidence="12">AP01</strain>
        <tissue evidence="12">Mycelium</tissue>
    </source>
</reference>
<evidence type="ECO:0000313" key="12">
    <source>
        <dbReference type="EMBL" id="KAG5643658.1"/>
    </source>
</evidence>
<dbReference type="EMBL" id="JABCKV010000101">
    <property type="protein sequence ID" value="KAG5643658.1"/>
    <property type="molecule type" value="Genomic_DNA"/>
</dbReference>
<comment type="caution">
    <text evidence="12">The sequence shown here is derived from an EMBL/GenBank/DDBJ whole genome shotgun (WGS) entry which is preliminary data.</text>
</comment>
<dbReference type="GO" id="GO:0016020">
    <property type="term" value="C:membrane"/>
    <property type="evidence" value="ECO:0007669"/>
    <property type="project" value="UniProtKB-SubCell"/>
</dbReference>
<keyword evidence="6" id="KW-0479">Metal-binding</keyword>
<accession>A0A9P7G500</accession>
<sequence>MGWVRTLALLRYGKVFQRHRRMMQQYLNANKCLSYQPAQAREVRVLLQHLLKAPAERDAHLGRFSTAVIMELTYGHRVKSDDDPYLKYTKEVNKVMHNSGSPGSTPVDLVPFCTYYRTKLRR</sequence>
<evidence type="ECO:0000256" key="7">
    <source>
        <dbReference type="ARBA" id="ARBA00022989"/>
    </source>
</evidence>
<evidence type="ECO:0000256" key="11">
    <source>
        <dbReference type="ARBA" id="ARBA00023136"/>
    </source>
</evidence>
<dbReference type="SUPFAM" id="SSF48264">
    <property type="entry name" value="Cytochrome P450"/>
    <property type="match status" value="1"/>
</dbReference>
<keyword evidence="13" id="KW-1185">Reference proteome</keyword>
<dbReference type="OrthoDB" id="2789670at2759"/>
<evidence type="ECO:0000256" key="8">
    <source>
        <dbReference type="ARBA" id="ARBA00023002"/>
    </source>
</evidence>
<proteinExistence type="inferred from homology"/>
<keyword evidence="4" id="KW-0349">Heme</keyword>
<dbReference type="GO" id="GO:0004497">
    <property type="term" value="F:monooxygenase activity"/>
    <property type="evidence" value="ECO:0007669"/>
    <property type="project" value="UniProtKB-KW"/>
</dbReference>
<dbReference type="InterPro" id="IPR036396">
    <property type="entry name" value="Cyt_P450_sf"/>
</dbReference>
<dbReference type="GO" id="GO:0020037">
    <property type="term" value="F:heme binding"/>
    <property type="evidence" value="ECO:0007669"/>
    <property type="project" value="InterPro"/>
</dbReference>
<dbReference type="AlphaFoldDB" id="A0A9P7G500"/>